<dbReference type="EMBL" id="MU150236">
    <property type="protein sequence ID" value="KAF9467569.1"/>
    <property type="molecule type" value="Genomic_DNA"/>
</dbReference>
<gene>
    <name evidence="1" type="ORF">BDZ94DRAFT_1248437</name>
</gene>
<proteinExistence type="predicted"/>
<accession>A0A9P5YE32</accession>
<reference evidence="1" key="1">
    <citation type="submission" date="2020-11" db="EMBL/GenBank/DDBJ databases">
        <authorList>
            <consortium name="DOE Joint Genome Institute"/>
            <person name="Ahrendt S."/>
            <person name="Riley R."/>
            <person name="Andreopoulos W."/>
            <person name="Labutti K."/>
            <person name="Pangilinan J."/>
            <person name="Ruiz-Duenas F.J."/>
            <person name="Barrasa J.M."/>
            <person name="Sanchez-Garcia M."/>
            <person name="Camarero S."/>
            <person name="Miyauchi S."/>
            <person name="Serrano A."/>
            <person name="Linde D."/>
            <person name="Babiker R."/>
            <person name="Drula E."/>
            <person name="Ayuso-Fernandez I."/>
            <person name="Pacheco R."/>
            <person name="Padilla G."/>
            <person name="Ferreira P."/>
            <person name="Barriuso J."/>
            <person name="Kellner H."/>
            <person name="Castanera R."/>
            <person name="Alfaro M."/>
            <person name="Ramirez L."/>
            <person name="Pisabarro A.G."/>
            <person name="Kuo A."/>
            <person name="Tritt A."/>
            <person name="Lipzen A."/>
            <person name="He G."/>
            <person name="Yan M."/>
            <person name="Ng V."/>
            <person name="Cullen D."/>
            <person name="Martin F."/>
            <person name="Rosso M.-N."/>
            <person name="Henrissat B."/>
            <person name="Hibbett D."/>
            <person name="Martinez A.T."/>
            <person name="Grigoriev I.V."/>
        </authorList>
    </citation>
    <scope>NUCLEOTIDE SEQUENCE</scope>
    <source>
        <strain evidence="1">CBS 247.69</strain>
    </source>
</reference>
<evidence type="ECO:0000313" key="2">
    <source>
        <dbReference type="Proteomes" id="UP000807353"/>
    </source>
</evidence>
<dbReference type="Proteomes" id="UP000807353">
    <property type="component" value="Unassembled WGS sequence"/>
</dbReference>
<dbReference type="AlphaFoldDB" id="A0A9P5YE32"/>
<name>A0A9P5YE32_9AGAR</name>
<organism evidence="1 2">
    <name type="scientific">Collybia nuda</name>
    <dbReference type="NCBI Taxonomy" id="64659"/>
    <lineage>
        <taxon>Eukaryota</taxon>
        <taxon>Fungi</taxon>
        <taxon>Dikarya</taxon>
        <taxon>Basidiomycota</taxon>
        <taxon>Agaricomycotina</taxon>
        <taxon>Agaricomycetes</taxon>
        <taxon>Agaricomycetidae</taxon>
        <taxon>Agaricales</taxon>
        <taxon>Tricholomatineae</taxon>
        <taxon>Clitocybaceae</taxon>
        <taxon>Collybia</taxon>
    </lineage>
</organism>
<keyword evidence="2" id="KW-1185">Reference proteome</keyword>
<evidence type="ECO:0000313" key="1">
    <source>
        <dbReference type="EMBL" id="KAF9467569.1"/>
    </source>
</evidence>
<sequence length="97" mass="10764">MLEVNINRRDFLGPVRSKILVPAPVNTRPSITDVPGRRHQSSHSPFMILVPGILDTPTTDGIYFRGKYSIYTSIAAGHIVIDRTTTKSHLQPQATLL</sequence>
<protein>
    <submittedName>
        <fullName evidence="1">Uncharacterized protein</fullName>
    </submittedName>
</protein>
<comment type="caution">
    <text evidence="1">The sequence shown here is derived from an EMBL/GenBank/DDBJ whole genome shotgun (WGS) entry which is preliminary data.</text>
</comment>